<dbReference type="AlphaFoldDB" id="A0A4R3YE65"/>
<dbReference type="EMBL" id="SMCO01000001">
    <property type="protein sequence ID" value="TCV90340.1"/>
    <property type="molecule type" value="Genomic_DNA"/>
</dbReference>
<proteinExistence type="predicted"/>
<keyword evidence="7" id="KW-1185">Reference proteome</keyword>
<evidence type="ECO:0000256" key="1">
    <source>
        <dbReference type="ARBA" id="ARBA00004127"/>
    </source>
</evidence>
<evidence type="ECO:0000256" key="4">
    <source>
        <dbReference type="ARBA" id="ARBA00023136"/>
    </source>
</evidence>
<dbReference type="RefSeq" id="WP_124947711.1">
    <property type="nucleotide sequence ID" value="NZ_BHVT01000073.1"/>
</dbReference>
<organism evidence="6 7">
    <name type="scientific">Sulfurirhabdus autotrophica</name>
    <dbReference type="NCBI Taxonomy" id="1706046"/>
    <lineage>
        <taxon>Bacteria</taxon>
        <taxon>Pseudomonadati</taxon>
        <taxon>Pseudomonadota</taxon>
        <taxon>Betaproteobacteria</taxon>
        <taxon>Nitrosomonadales</taxon>
        <taxon>Sulfuricellaceae</taxon>
        <taxon>Sulfurirhabdus</taxon>
    </lineage>
</organism>
<keyword evidence="2" id="KW-0812">Transmembrane</keyword>
<sequence>MRAKLAALAQAFKRELAVYRCALSHPHTPLAARLLLGAAVGYALLPFDLIPDFLPIIGQLDDLIIVPGLVWLALRLIPPSVIEECRAKIADSHPHNKDLTNI</sequence>
<keyword evidence="4" id="KW-0472">Membrane</keyword>
<keyword evidence="3" id="KW-1133">Transmembrane helix</keyword>
<evidence type="ECO:0000259" key="5">
    <source>
        <dbReference type="Pfam" id="PF06803"/>
    </source>
</evidence>
<protein>
    <submittedName>
        <fullName evidence="6">Uncharacterized protein DUF1232</fullName>
    </submittedName>
</protein>
<accession>A0A4R3YE65</accession>
<comment type="caution">
    <text evidence="6">The sequence shown here is derived from an EMBL/GenBank/DDBJ whole genome shotgun (WGS) entry which is preliminary data.</text>
</comment>
<evidence type="ECO:0000313" key="6">
    <source>
        <dbReference type="EMBL" id="TCV90340.1"/>
    </source>
</evidence>
<dbReference type="GO" id="GO:0012505">
    <property type="term" value="C:endomembrane system"/>
    <property type="evidence" value="ECO:0007669"/>
    <property type="project" value="UniProtKB-SubCell"/>
</dbReference>
<gene>
    <name evidence="6" type="ORF">EDC63_101310</name>
</gene>
<dbReference type="InterPro" id="IPR010652">
    <property type="entry name" value="DUF1232"/>
</dbReference>
<evidence type="ECO:0000256" key="2">
    <source>
        <dbReference type="ARBA" id="ARBA00022692"/>
    </source>
</evidence>
<feature type="domain" description="DUF1232" evidence="5">
    <location>
        <begin position="32"/>
        <end position="67"/>
    </location>
</feature>
<reference evidence="6 7" key="1">
    <citation type="submission" date="2019-03" db="EMBL/GenBank/DDBJ databases">
        <title>Genomic Encyclopedia of Type Strains, Phase IV (KMG-IV): sequencing the most valuable type-strain genomes for metagenomic binning, comparative biology and taxonomic classification.</title>
        <authorList>
            <person name="Goeker M."/>
        </authorList>
    </citation>
    <scope>NUCLEOTIDE SEQUENCE [LARGE SCALE GENOMIC DNA]</scope>
    <source>
        <strain evidence="6 7">DSM 100309</strain>
    </source>
</reference>
<dbReference type="OrthoDB" id="9804184at2"/>
<name>A0A4R3YE65_9PROT</name>
<evidence type="ECO:0000313" key="7">
    <source>
        <dbReference type="Proteomes" id="UP000295367"/>
    </source>
</evidence>
<evidence type="ECO:0000256" key="3">
    <source>
        <dbReference type="ARBA" id="ARBA00022989"/>
    </source>
</evidence>
<dbReference type="Pfam" id="PF06803">
    <property type="entry name" value="DUF1232"/>
    <property type="match status" value="1"/>
</dbReference>
<dbReference type="Proteomes" id="UP000295367">
    <property type="component" value="Unassembled WGS sequence"/>
</dbReference>
<comment type="subcellular location">
    <subcellularLocation>
        <location evidence="1">Endomembrane system</location>
        <topology evidence="1">Multi-pass membrane protein</topology>
    </subcellularLocation>
</comment>